<sequence>MRLLPLFVVGASAAVSKFDLGGLFEGFDKFDLGGILQKEQKEGKKDIKEKGEACSIPHECPGNSGFLFPIDKIQGCSDPEFQSEVGGCSISSIGLMSGETERVFLRLRTDATLINPVVTFRPLPRGTDNEEERDQRFQAYKTLEVLAGSAEALDSADGWKCELCKTKQKITCSFDGTVVISGPGSFLGLQFQFVGDYTAVATAGELPAEPSKEDNTVLCCSVLDVQGTVQDDCGSFQQSTLSVFIDGPACSCGST</sequence>
<protein>
    <submittedName>
        <fullName evidence="1">Uncharacterized protein</fullName>
    </submittedName>
</protein>
<dbReference type="EMBL" id="CDMZ01005500">
    <property type="protein sequence ID" value="CEM53081.1"/>
    <property type="molecule type" value="Genomic_DNA"/>
</dbReference>
<evidence type="ECO:0000313" key="1">
    <source>
        <dbReference type="EMBL" id="CEM53081.1"/>
    </source>
</evidence>
<gene>
    <name evidence="1" type="ORF">Cvel_11707</name>
</gene>
<accession>A0A0G4I7X4</accession>
<name>A0A0G4I7X4_9ALVE</name>
<dbReference type="AlphaFoldDB" id="A0A0G4I7X4"/>
<reference evidence="1" key="1">
    <citation type="submission" date="2014-11" db="EMBL/GenBank/DDBJ databases">
        <authorList>
            <person name="Otto D Thomas"/>
            <person name="Naeem Raeece"/>
        </authorList>
    </citation>
    <scope>NUCLEOTIDE SEQUENCE</scope>
</reference>
<proteinExistence type="predicted"/>
<dbReference type="VEuPathDB" id="CryptoDB:Cvel_11707"/>
<organism evidence="1">
    <name type="scientific">Chromera velia CCMP2878</name>
    <dbReference type="NCBI Taxonomy" id="1169474"/>
    <lineage>
        <taxon>Eukaryota</taxon>
        <taxon>Sar</taxon>
        <taxon>Alveolata</taxon>
        <taxon>Colpodellida</taxon>
        <taxon>Chromeraceae</taxon>
        <taxon>Chromera</taxon>
    </lineage>
</organism>